<dbReference type="PRINTS" id="PR00723">
    <property type="entry name" value="SUBTILISIN"/>
</dbReference>
<keyword evidence="3" id="KW-0720">Serine protease</keyword>
<dbReference type="NCBIfam" id="NF041540">
    <property type="entry name" value="dockerin_GC"/>
    <property type="match status" value="1"/>
</dbReference>
<feature type="region of interest" description="Disordered" evidence="4">
    <location>
        <begin position="419"/>
        <end position="473"/>
    </location>
</feature>
<feature type="compositionally biased region" description="Low complexity" evidence="4">
    <location>
        <begin position="452"/>
        <end position="473"/>
    </location>
</feature>
<dbReference type="PANTHER" id="PTHR43399">
    <property type="entry name" value="SUBTILISIN-RELATED"/>
    <property type="match status" value="1"/>
</dbReference>
<dbReference type="Pfam" id="PF00082">
    <property type="entry name" value="Peptidase_S8"/>
    <property type="match status" value="1"/>
</dbReference>
<dbReference type="AlphaFoldDB" id="A0A3B1DRV1"/>
<dbReference type="Gene3D" id="1.10.1330.10">
    <property type="entry name" value="Dockerin domain"/>
    <property type="match status" value="1"/>
</dbReference>
<dbReference type="Gene3D" id="3.40.50.200">
    <property type="entry name" value="Peptidase S8/S53 domain"/>
    <property type="match status" value="1"/>
</dbReference>
<dbReference type="InterPro" id="IPR051048">
    <property type="entry name" value="Peptidase_S8/S53_subtilisin"/>
</dbReference>
<dbReference type="SUPFAM" id="SSF49785">
    <property type="entry name" value="Galactose-binding domain-like"/>
    <property type="match status" value="1"/>
</dbReference>
<organism evidence="6">
    <name type="scientific">hydrothermal vent metagenome</name>
    <dbReference type="NCBI Taxonomy" id="652676"/>
    <lineage>
        <taxon>unclassified sequences</taxon>
        <taxon>metagenomes</taxon>
        <taxon>ecological metagenomes</taxon>
    </lineage>
</organism>
<dbReference type="InterPro" id="IPR036439">
    <property type="entry name" value="Dockerin_dom_sf"/>
</dbReference>
<keyword evidence="2" id="KW-0378">Hydrolase</keyword>
<dbReference type="Pfam" id="PF00404">
    <property type="entry name" value="Dockerin_1"/>
    <property type="match status" value="1"/>
</dbReference>
<feature type="domain" description="Peptidase S8/S53" evidence="5">
    <location>
        <begin position="263"/>
        <end position="536"/>
    </location>
</feature>
<dbReference type="InterPro" id="IPR034058">
    <property type="entry name" value="TagA/B/C/D_pept_dom"/>
</dbReference>
<dbReference type="GO" id="GO:0000272">
    <property type="term" value="P:polysaccharide catabolic process"/>
    <property type="evidence" value="ECO:0007669"/>
    <property type="project" value="InterPro"/>
</dbReference>
<dbReference type="Gene3D" id="2.60.120.380">
    <property type="match status" value="1"/>
</dbReference>
<dbReference type="PROSITE" id="PS51892">
    <property type="entry name" value="SUBTILASE"/>
    <property type="match status" value="1"/>
</dbReference>
<evidence type="ECO:0000256" key="1">
    <source>
        <dbReference type="ARBA" id="ARBA00022670"/>
    </source>
</evidence>
<dbReference type="InterPro" id="IPR008979">
    <property type="entry name" value="Galactose-bd-like_sf"/>
</dbReference>
<dbReference type="InterPro" id="IPR036852">
    <property type="entry name" value="Peptidase_S8/S53_dom_sf"/>
</dbReference>
<evidence type="ECO:0000256" key="4">
    <source>
        <dbReference type="SAM" id="MobiDB-lite"/>
    </source>
</evidence>
<dbReference type="PROSITE" id="PS00018">
    <property type="entry name" value="EF_HAND_1"/>
    <property type="match status" value="2"/>
</dbReference>
<dbReference type="SUPFAM" id="SSF63446">
    <property type="entry name" value="Type I dockerin domain"/>
    <property type="match status" value="1"/>
</dbReference>
<accession>A0A3B1DRV1</accession>
<evidence type="ECO:0000313" key="6">
    <source>
        <dbReference type="EMBL" id="VAX39603.1"/>
    </source>
</evidence>
<evidence type="ECO:0000259" key="5">
    <source>
        <dbReference type="Pfam" id="PF00082"/>
    </source>
</evidence>
<dbReference type="InterPro" id="IPR053783">
    <property type="entry name" value="Dockerin_dom_GC-type"/>
</dbReference>
<dbReference type="GO" id="GO:0006508">
    <property type="term" value="P:proteolysis"/>
    <property type="evidence" value="ECO:0007669"/>
    <property type="project" value="UniProtKB-KW"/>
</dbReference>
<proteinExistence type="predicted"/>
<dbReference type="InterPro" id="IPR018247">
    <property type="entry name" value="EF_Hand_1_Ca_BS"/>
</dbReference>
<dbReference type="PANTHER" id="PTHR43399:SF5">
    <property type="entry name" value="PEPTIDASE S8 FAMILY WITH PROTEASE-ASSOCIATED DOMAIN"/>
    <property type="match status" value="1"/>
</dbReference>
<dbReference type="InterPro" id="IPR023828">
    <property type="entry name" value="Peptidase_S8_Ser-AS"/>
</dbReference>
<reference evidence="6" key="1">
    <citation type="submission" date="2018-06" db="EMBL/GenBank/DDBJ databases">
        <authorList>
            <person name="Zhirakovskaya E."/>
        </authorList>
    </citation>
    <scope>NUCLEOTIDE SEQUENCE</scope>
</reference>
<protein>
    <recommendedName>
        <fullName evidence="5">Peptidase S8/S53 domain-containing protein</fullName>
    </recommendedName>
</protein>
<keyword evidence="1" id="KW-0645">Protease</keyword>
<dbReference type="PROSITE" id="PS00138">
    <property type="entry name" value="SUBTILASE_SER"/>
    <property type="match status" value="1"/>
</dbReference>
<name>A0A3B1DRV1_9ZZZZ</name>
<dbReference type="GO" id="GO:0004252">
    <property type="term" value="F:serine-type endopeptidase activity"/>
    <property type="evidence" value="ECO:0007669"/>
    <property type="project" value="InterPro"/>
</dbReference>
<dbReference type="GO" id="GO:0004553">
    <property type="term" value="F:hydrolase activity, hydrolyzing O-glycosyl compounds"/>
    <property type="evidence" value="ECO:0007669"/>
    <property type="project" value="InterPro"/>
</dbReference>
<evidence type="ECO:0000256" key="3">
    <source>
        <dbReference type="ARBA" id="ARBA00022825"/>
    </source>
</evidence>
<dbReference type="InterPro" id="IPR000209">
    <property type="entry name" value="Peptidase_S8/S53_dom"/>
</dbReference>
<sequence>MSTRTIAVRYSSRFLVSASAALLVAVAGQAVAGSGAGGSAAGPNEERTIGKVNATSLYLRAGVVDASVPRGGLEMLAGQAGRFVIQLDGPMTPARRAALAEAGVELGDYLPINSYIATFSQADADALAGLGFVRWHSPFDQAWKLAPDLGARRMTTNDRLFFEGLGVSALFVDLFEDADVAEAVQAILALNDETEVVSIGSVGTQPQLHVLAPTAIVEQLATIEGVQFVEDAPELTMRNATTTWIIQSNINGQTPLWDAGLHGEGQILGHIDSKININHCSFKDPEGDPPGPDHRKIVAYNAPLGSDFHGTHTAGTAAGDNGVNGDTRGMAYMAKIAFDTIPSFSENGFYNMLVQHEGQGARVHTNSWGNDGTTNYDGMTRAIDRFSYDYEDNLVAFAVTNQTLLKNPENAKNVLAVGASRDTPSQHQHCTGGRGPTSDGRRKPEVYAPGCSTRSANSSSSCSTTTATGTSMASPAVSGIGLLVRQYFDEGYYPSGAANGVDGFIPSGALIKGSLINASVDMTGVSGYPSNTEGWGRLLADNALYFVGDTRMLWTMDVRNASGMNTGESIEYPIDVTGVGEQFRVTMVFTDPAASSGANFAAINDLDLEVVSPSGSLYKGNVFSGGVSVTGGTKDDRNNVEQVHLDFPELGTWTVRVNGVAVNVGTQGYALIVTGEVAEPDDCVADFNGDGTVDTTDVLAFLNAWNAGDSSADINGDGEVNSQDVLAFLNLWNAGC</sequence>
<gene>
    <name evidence="6" type="ORF">MNBD_PLANCTO03-508</name>
</gene>
<dbReference type="InterPro" id="IPR015500">
    <property type="entry name" value="Peptidase_S8_subtilisin-rel"/>
</dbReference>
<dbReference type="CDD" id="cd04842">
    <property type="entry name" value="Peptidases_S8_Kp43_protease"/>
    <property type="match status" value="1"/>
</dbReference>
<dbReference type="SUPFAM" id="SSF52743">
    <property type="entry name" value="Subtilisin-like"/>
    <property type="match status" value="1"/>
</dbReference>
<dbReference type="InterPro" id="IPR002105">
    <property type="entry name" value="Dockerin_1_rpt"/>
</dbReference>
<dbReference type="EMBL" id="UOGK01000267">
    <property type="protein sequence ID" value="VAX39603.1"/>
    <property type="molecule type" value="Genomic_DNA"/>
</dbReference>
<evidence type="ECO:0000256" key="2">
    <source>
        <dbReference type="ARBA" id="ARBA00022801"/>
    </source>
</evidence>